<dbReference type="RefSeq" id="YP_009822317.1">
    <property type="nucleotide sequence ID" value="NC_048185.1"/>
</dbReference>
<protein>
    <submittedName>
        <fullName evidence="1">Uncharacterized protein</fullName>
    </submittedName>
</protein>
<organism evidence="1 2">
    <name type="scientific">Gordonia phage Fairfaxidum</name>
    <dbReference type="NCBI Taxonomy" id="2572526"/>
    <lineage>
        <taxon>Viruses</taxon>
        <taxon>Duplodnaviria</taxon>
        <taxon>Heunggongvirae</taxon>
        <taxon>Uroviricota</taxon>
        <taxon>Caudoviricetes</taxon>
        <taxon>Fairfaxidumvirus</taxon>
        <taxon>Fairfaxidumvirus fairfaxidum</taxon>
    </lineage>
</organism>
<sequence length="80" mass="9066">MIMIEPSDLADFYAAGEGTYWWLDAAADAYLVTDTFEPPTDDALYLMPWDGPWFAQWDENWTAAAAQLNSVIARQEEAED</sequence>
<dbReference type="GeneID" id="55013813"/>
<gene>
    <name evidence="1" type="primary">29</name>
    <name evidence="1" type="ORF">SEA_FAIRFAXIDUM_29</name>
</gene>
<reference evidence="1 2" key="1">
    <citation type="submission" date="2019-04" db="EMBL/GenBank/DDBJ databases">
        <authorList>
            <person name="Adelsberg A.K."/>
            <person name="Kohli N."/>
            <person name="Marar C.I."/>
            <person name="Roccamo R.A."/>
            <person name="Shoush J.M."/>
            <person name="Butela K.A."/>
            <person name="Garlena R.A."/>
            <person name="Russell D.A."/>
            <person name="Pope W.H."/>
            <person name="Jacobs-Sera D."/>
            <person name="Hatfull G.F."/>
        </authorList>
    </citation>
    <scope>NUCLEOTIDE SEQUENCE [LARGE SCALE GENOMIC DNA]</scope>
</reference>
<proteinExistence type="predicted"/>
<dbReference type="KEGG" id="vg:55013813"/>
<dbReference type="EMBL" id="MK814757">
    <property type="protein sequence ID" value="QCG77612.1"/>
    <property type="molecule type" value="Genomic_DNA"/>
</dbReference>
<accession>A0A4D6TE55</accession>
<name>A0A4D6TE55_9CAUD</name>
<dbReference type="Proteomes" id="UP000298794">
    <property type="component" value="Segment"/>
</dbReference>
<evidence type="ECO:0000313" key="1">
    <source>
        <dbReference type="EMBL" id="QCG77612.1"/>
    </source>
</evidence>
<evidence type="ECO:0000313" key="2">
    <source>
        <dbReference type="Proteomes" id="UP000298794"/>
    </source>
</evidence>
<keyword evidence="2" id="KW-1185">Reference proteome</keyword>